<dbReference type="Gene3D" id="1.20.81.30">
    <property type="entry name" value="Type II secretion system (T2SS), domain F"/>
    <property type="match status" value="1"/>
</dbReference>
<proteinExistence type="predicted"/>
<dbReference type="OrthoDB" id="9803381at2"/>
<dbReference type="PATRIC" id="fig|520764.3.peg.2271"/>
<comment type="caution">
    <text evidence="8">The sequence shown here is derived from an EMBL/GenBank/DDBJ whole genome shotgun (WGS) entry which is preliminary data.</text>
</comment>
<evidence type="ECO:0000256" key="5">
    <source>
        <dbReference type="ARBA" id="ARBA00023136"/>
    </source>
</evidence>
<keyword evidence="9" id="KW-1185">Reference proteome</keyword>
<dbReference type="InParanoid" id="A0A140L333"/>
<keyword evidence="4 6" id="KW-1133">Transmembrane helix</keyword>
<dbReference type="EMBL" id="LOED01000036">
    <property type="protein sequence ID" value="KXG74958.1"/>
    <property type="molecule type" value="Genomic_DNA"/>
</dbReference>
<name>A0A140L333_9FIRM</name>
<evidence type="ECO:0000256" key="4">
    <source>
        <dbReference type="ARBA" id="ARBA00022989"/>
    </source>
</evidence>
<feature type="domain" description="Type II secretion system protein GspF" evidence="7">
    <location>
        <begin position="136"/>
        <end position="254"/>
    </location>
</feature>
<dbReference type="STRING" id="520764.AN618_21250"/>
<protein>
    <recommendedName>
        <fullName evidence="7">Type II secretion system protein GspF domain-containing protein</fullName>
    </recommendedName>
</protein>
<keyword evidence="5 6" id="KW-0472">Membrane</keyword>
<gene>
    <name evidence="8" type="ORF">AN618_21250</name>
</gene>
<evidence type="ECO:0000256" key="1">
    <source>
        <dbReference type="ARBA" id="ARBA00004651"/>
    </source>
</evidence>
<comment type="subcellular location">
    <subcellularLocation>
        <location evidence="1">Cell membrane</location>
        <topology evidence="1">Multi-pass membrane protein</topology>
    </subcellularLocation>
</comment>
<keyword evidence="3 6" id="KW-0812">Transmembrane</keyword>
<dbReference type="AlphaFoldDB" id="A0A140L333"/>
<feature type="transmembrane region" description="Helical" evidence="6">
    <location>
        <begin position="70"/>
        <end position="89"/>
    </location>
</feature>
<dbReference type="GO" id="GO:0005886">
    <property type="term" value="C:plasma membrane"/>
    <property type="evidence" value="ECO:0007669"/>
    <property type="project" value="UniProtKB-SubCell"/>
</dbReference>
<dbReference type="InterPro" id="IPR018076">
    <property type="entry name" value="T2SS_GspF_dom"/>
</dbReference>
<dbReference type="PANTHER" id="PTHR35007">
    <property type="entry name" value="INTEGRAL MEMBRANE PROTEIN-RELATED"/>
    <property type="match status" value="1"/>
</dbReference>
<organism evidence="8 9">
    <name type="scientific">Fervidicola ferrireducens</name>
    <dbReference type="NCBI Taxonomy" id="520764"/>
    <lineage>
        <taxon>Bacteria</taxon>
        <taxon>Bacillati</taxon>
        <taxon>Bacillota</taxon>
        <taxon>Clostridia</taxon>
        <taxon>Thermosediminibacterales</taxon>
        <taxon>Thermosediminibacteraceae</taxon>
        <taxon>Fervidicola</taxon>
    </lineage>
</organism>
<feature type="transmembrane region" description="Helical" evidence="6">
    <location>
        <begin position="239"/>
        <end position="258"/>
    </location>
</feature>
<accession>A0A140L333</accession>
<feature type="transmembrane region" description="Helical" evidence="6">
    <location>
        <begin position="95"/>
        <end position="111"/>
    </location>
</feature>
<reference evidence="8 9" key="1">
    <citation type="submission" date="2015-12" db="EMBL/GenBank/DDBJ databases">
        <title>Draft genome sequnece of Fervidicola ferrireducens strain Y170.</title>
        <authorList>
            <person name="Patel B.K."/>
        </authorList>
    </citation>
    <scope>NUCLEOTIDE SEQUENCE [LARGE SCALE GENOMIC DNA]</scope>
    <source>
        <strain evidence="8 9">Y170</strain>
    </source>
</reference>
<evidence type="ECO:0000259" key="7">
    <source>
        <dbReference type="Pfam" id="PF00482"/>
    </source>
</evidence>
<feature type="transmembrane region" description="Helical" evidence="6">
    <location>
        <begin position="6"/>
        <end position="27"/>
    </location>
</feature>
<feature type="transmembrane region" description="Helical" evidence="6">
    <location>
        <begin position="270"/>
        <end position="289"/>
    </location>
</feature>
<evidence type="ECO:0000256" key="2">
    <source>
        <dbReference type="ARBA" id="ARBA00022475"/>
    </source>
</evidence>
<dbReference type="PANTHER" id="PTHR35007:SF1">
    <property type="entry name" value="PILUS ASSEMBLY PROTEIN"/>
    <property type="match status" value="1"/>
</dbReference>
<dbReference type="Pfam" id="PF00482">
    <property type="entry name" value="T2SSF"/>
    <property type="match status" value="1"/>
</dbReference>
<dbReference type="InterPro" id="IPR042094">
    <property type="entry name" value="T2SS_GspF_sf"/>
</dbReference>
<evidence type="ECO:0000256" key="6">
    <source>
        <dbReference type="SAM" id="Phobius"/>
    </source>
</evidence>
<dbReference type="Proteomes" id="UP000070427">
    <property type="component" value="Unassembled WGS sequence"/>
</dbReference>
<evidence type="ECO:0000313" key="8">
    <source>
        <dbReference type="EMBL" id="KXG74958.1"/>
    </source>
</evidence>
<keyword evidence="2" id="KW-1003">Cell membrane</keyword>
<evidence type="ECO:0000313" key="9">
    <source>
        <dbReference type="Proteomes" id="UP000070427"/>
    </source>
</evidence>
<sequence>MLELNRIVAITVFCFVFTVSQMLYFYVSNRKTLKKLISSSYYMDYREETSSKRRTFVQSKANQRNNLKQARTITTLIALIAAVFTAALLLFSNPIIAGLAAAAVLLMMFLGQKVQKLRYSELFNKNLGDALILGANAMRAGASVAQAIENIALNAAYPVNIEFAKVNKAIKLGMPVSEALAIIKEDVNSREAEVLITAVNILLYTGGNMAEVFENISRVIKERVVFKSTVRAMTAQTRLSAAVISAMPFFIVGAVNYISPEYFTPLIELYGRKVFAFAFGMVGVGWLFIRKLMNIDTD</sequence>
<evidence type="ECO:0000256" key="3">
    <source>
        <dbReference type="ARBA" id="ARBA00022692"/>
    </source>
</evidence>